<evidence type="ECO:0000313" key="1">
    <source>
        <dbReference type="EMBL" id="CAN0518490.1"/>
    </source>
</evidence>
<accession>A0AC59ZVT9</accession>
<name>A0AC59ZVT9_RANTA</name>
<reference evidence="1" key="2">
    <citation type="submission" date="2025-03" db="EMBL/GenBank/DDBJ databases">
        <authorList>
            <consortium name="ELIXIR-Norway"/>
            <consortium name="Elixir Norway"/>
        </authorList>
    </citation>
    <scope>NUCLEOTIDE SEQUENCE</scope>
</reference>
<organism evidence="1 2">
    <name type="scientific">Rangifer tarandus platyrhynchus</name>
    <name type="common">Svalbard reindeer</name>
    <dbReference type="NCBI Taxonomy" id="3082113"/>
    <lineage>
        <taxon>Eukaryota</taxon>
        <taxon>Metazoa</taxon>
        <taxon>Chordata</taxon>
        <taxon>Craniata</taxon>
        <taxon>Vertebrata</taxon>
        <taxon>Euteleostomi</taxon>
        <taxon>Mammalia</taxon>
        <taxon>Eutheria</taxon>
        <taxon>Laurasiatheria</taxon>
        <taxon>Artiodactyla</taxon>
        <taxon>Ruminantia</taxon>
        <taxon>Pecora</taxon>
        <taxon>Cervidae</taxon>
        <taxon>Odocoileinae</taxon>
        <taxon>Rangifer</taxon>
    </lineage>
</organism>
<reference evidence="1" key="1">
    <citation type="submission" date="2023-05" db="EMBL/GenBank/DDBJ databases">
        <authorList>
            <consortium name="ELIXIR-Norway"/>
        </authorList>
    </citation>
    <scope>NUCLEOTIDE SEQUENCE</scope>
</reference>
<dbReference type="EMBL" id="OX596088">
    <property type="protein sequence ID" value="CAN0518490.1"/>
    <property type="molecule type" value="Genomic_DNA"/>
</dbReference>
<dbReference type="Proteomes" id="UP001162501">
    <property type="component" value="Chromosome 4"/>
</dbReference>
<evidence type="ECO:0000313" key="2">
    <source>
        <dbReference type="Proteomes" id="UP001162501"/>
    </source>
</evidence>
<sequence length="197" mass="19729">MCGGPAGTACRATEPRASPSPSRQPCSSDPALLRSRKAQPARTQPGELGAGRGRGRPAPHDPPSERLRGVGPRFGPSVPAASAIHSLAKDASGELGGRAGVTTLSGLGREGPGRGPDAAVTTLPGPAHSPRPPPPGCAAPAPAPSLSPRTLFRPPSTLQPPRLYDGGRQADATSPEASMTVEGRAPQHASAVAAPAR</sequence>
<gene>
    <name evidence="1" type="ORF">MRATA1EN22A_LOCUS23734</name>
</gene>
<proteinExistence type="predicted"/>
<protein>
    <submittedName>
        <fullName evidence="1">Uncharacterized protein</fullName>
    </submittedName>
</protein>